<name>A0A0H2S749_9AGAM</name>
<evidence type="ECO:0000313" key="3">
    <source>
        <dbReference type="Proteomes" id="UP000053477"/>
    </source>
</evidence>
<accession>A0A0H2S749</accession>
<gene>
    <name evidence="2" type="ORF">SCHPADRAFT_821364</name>
</gene>
<evidence type="ECO:0000256" key="1">
    <source>
        <dbReference type="SAM" id="MobiDB-lite"/>
    </source>
</evidence>
<dbReference type="Proteomes" id="UP000053477">
    <property type="component" value="Unassembled WGS sequence"/>
</dbReference>
<organism evidence="2 3">
    <name type="scientific">Schizopora paradoxa</name>
    <dbReference type="NCBI Taxonomy" id="27342"/>
    <lineage>
        <taxon>Eukaryota</taxon>
        <taxon>Fungi</taxon>
        <taxon>Dikarya</taxon>
        <taxon>Basidiomycota</taxon>
        <taxon>Agaricomycotina</taxon>
        <taxon>Agaricomycetes</taxon>
        <taxon>Hymenochaetales</taxon>
        <taxon>Schizoporaceae</taxon>
        <taxon>Schizopora</taxon>
    </lineage>
</organism>
<feature type="region of interest" description="Disordered" evidence="1">
    <location>
        <begin position="1"/>
        <end position="28"/>
    </location>
</feature>
<protein>
    <submittedName>
        <fullName evidence="2">Uncharacterized protein</fullName>
    </submittedName>
</protein>
<dbReference type="OrthoDB" id="3267074at2759"/>
<feature type="compositionally biased region" description="Polar residues" evidence="1">
    <location>
        <begin position="1"/>
        <end position="10"/>
    </location>
</feature>
<dbReference type="InParanoid" id="A0A0H2S749"/>
<reference evidence="2 3" key="1">
    <citation type="submission" date="2015-04" db="EMBL/GenBank/DDBJ databases">
        <title>Complete genome sequence of Schizopora paradoxa KUC8140, a cosmopolitan wood degrader in East Asia.</title>
        <authorList>
            <consortium name="DOE Joint Genome Institute"/>
            <person name="Min B."/>
            <person name="Park H."/>
            <person name="Jang Y."/>
            <person name="Kim J.-J."/>
            <person name="Kim K.H."/>
            <person name="Pangilinan J."/>
            <person name="Lipzen A."/>
            <person name="Riley R."/>
            <person name="Grigoriev I.V."/>
            <person name="Spatafora J.W."/>
            <person name="Choi I.-G."/>
        </authorList>
    </citation>
    <scope>NUCLEOTIDE SEQUENCE [LARGE SCALE GENOMIC DNA]</scope>
    <source>
        <strain evidence="2 3">KUC8140</strain>
    </source>
</reference>
<proteinExistence type="predicted"/>
<evidence type="ECO:0000313" key="2">
    <source>
        <dbReference type="EMBL" id="KLO17453.1"/>
    </source>
</evidence>
<keyword evidence="3" id="KW-1185">Reference proteome</keyword>
<dbReference type="STRING" id="27342.A0A0H2S749"/>
<dbReference type="EMBL" id="KQ085904">
    <property type="protein sequence ID" value="KLO17453.1"/>
    <property type="molecule type" value="Genomic_DNA"/>
</dbReference>
<sequence length="205" mass="23108">MHLALSTNWTPGHEGIDGNELADSKAGEAASRVQSDLDVLPECLRQPLPASASALKQHLRRSSASDALAIWRSSRRYDRLIAVDLEMRHPRHLFLKLVAQLPRPQSSLLIQLRTGHAPLNQHLFRIGKVPSPLCPACKQHDETVLHFVLHCDAHEPHRYLLRRAGPQRGYSLAYLLSNADCIPHLFRYITATERLHTTFTDLSSE</sequence>
<dbReference type="AlphaFoldDB" id="A0A0H2S749"/>